<dbReference type="InterPro" id="IPR032675">
    <property type="entry name" value="LRR_dom_sf"/>
</dbReference>
<organism evidence="2 3">
    <name type="scientific">Saitozyma podzolica</name>
    <dbReference type="NCBI Taxonomy" id="1890683"/>
    <lineage>
        <taxon>Eukaryota</taxon>
        <taxon>Fungi</taxon>
        <taxon>Dikarya</taxon>
        <taxon>Basidiomycota</taxon>
        <taxon>Agaricomycotina</taxon>
        <taxon>Tremellomycetes</taxon>
        <taxon>Tremellales</taxon>
        <taxon>Trimorphomycetaceae</taxon>
        <taxon>Saitozyma</taxon>
    </lineage>
</organism>
<feature type="compositionally biased region" description="Polar residues" evidence="1">
    <location>
        <begin position="400"/>
        <end position="416"/>
    </location>
</feature>
<dbReference type="OrthoDB" id="2595178at2759"/>
<reference evidence="2 3" key="1">
    <citation type="submission" date="2018-11" db="EMBL/GenBank/DDBJ databases">
        <title>Genome sequence of Saitozyma podzolica DSM 27192.</title>
        <authorList>
            <person name="Aliyu H."/>
            <person name="Gorte O."/>
            <person name="Ochsenreither K."/>
        </authorList>
    </citation>
    <scope>NUCLEOTIDE SEQUENCE [LARGE SCALE GENOMIC DNA]</scope>
    <source>
        <strain evidence="2 3">DSM 27192</strain>
    </source>
</reference>
<feature type="compositionally biased region" description="Pro residues" evidence="1">
    <location>
        <begin position="385"/>
        <end position="397"/>
    </location>
</feature>
<feature type="region of interest" description="Disordered" evidence="1">
    <location>
        <begin position="497"/>
        <end position="529"/>
    </location>
</feature>
<evidence type="ECO:0000313" key="3">
    <source>
        <dbReference type="Proteomes" id="UP000279259"/>
    </source>
</evidence>
<keyword evidence="3" id="KW-1185">Reference proteome</keyword>
<name>A0A427YCK2_9TREE</name>
<sequence>MLSPRDSPPVPAPTGPLPDLPFEIVRRIIRHRLALTPSYPSKLPDEVAGEDPVQAEIGLAGYSGRRMAMRRVAEREDVQDAAMSLMRVCKAWKPVVMKYLYCEPQLSSSSLLLLAEAVVRGDKKWDNLRLHPHSIPGRYITTLDLSHLSEGYFAPHVTVISRAFHDLLPLLPNVTHLKLPPGQLPFRLSQLPSAPFLTKLRALEGLQIGDERSYEGRYPFIHLLRAMPGLEVLSVLGPGLAGRDLDLQEIDQKPINLPKLHTLTLDGVKSSLLLSTLLISDLPSLRRLLITSYCGCPGDQTYEFQQVHGGDLISLTYLPTREWPTVHPTPPLDTLDLHPKLRHLSYLLPNSVLQSNRIIATSLARDDHPLYTLILPKWENLARPSPSPSPAHTPLPQPGANDNNHGQQTPFLSPSAASIDGVRRSNRFILELLSHKPANLRYIIADGFTWIKPSLGKAALQAGASGEMRVWAQRLKSHGIELLDGEGKVVPVVELRSGDGGERTRGRRLSRNDVVRPKVRAERDEEDGG</sequence>
<proteinExistence type="predicted"/>
<dbReference type="STRING" id="1890683.A0A427YCK2"/>
<gene>
    <name evidence="2" type="ORF">EHS25_002904</name>
</gene>
<evidence type="ECO:0000313" key="2">
    <source>
        <dbReference type="EMBL" id="RSH88677.1"/>
    </source>
</evidence>
<comment type="caution">
    <text evidence="2">The sequence shown here is derived from an EMBL/GenBank/DDBJ whole genome shotgun (WGS) entry which is preliminary data.</text>
</comment>
<dbReference type="AlphaFoldDB" id="A0A427YCK2"/>
<feature type="compositionally biased region" description="Basic and acidic residues" evidence="1">
    <location>
        <begin position="497"/>
        <end position="523"/>
    </location>
</feature>
<dbReference type="EMBL" id="RSCD01000016">
    <property type="protein sequence ID" value="RSH88677.1"/>
    <property type="molecule type" value="Genomic_DNA"/>
</dbReference>
<evidence type="ECO:0000256" key="1">
    <source>
        <dbReference type="SAM" id="MobiDB-lite"/>
    </source>
</evidence>
<feature type="region of interest" description="Disordered" evidence="1">
    <location>
        <begin position="383"/>
        <end position="416"/>
    </location>
</feature>
<dbReference type="Gene3D" id="3.80.10.10">
    <property type="entry name" value="Ribonuclease Inhibitor"/>
    <property type="match status" value="1"/>
</dbReference>
<protein>
    <submittedName>
        <fullName evidence="2">Uncharacterized protein</fullName>
    </submittedName>
</protein>
<dbReference type="Proteomes" id="UP000279259">
    <property type="component" value="Unassembled WGS sequence"/>
</dbReference>
<accession>A0A427YCK2</accession>